<sequence length="66" mass="7632">MLCQPGGSFWAEIWRMSEPPFRRRDLKGPYDKTTSVAIPIALTVSSIYLIVSQFVYMQNPLHMINE</sequence>
<dbReference type="EMBL" id="CM039428">
    <property type="protein sequence ID" value="KAI4350267.1"/>
    <property type="molecule type" value="Genomic_DNA"/>
</dbReference>
<evidence type="ECO:0000313" key="1">
    <source>
        <dbReference type="EMBL" id="KAI4350267.1"/>
    </source>
</evidence>
<evidence type="ECO:0000313" key="2">
    <source>
        <dbReference type="Proteomes" id="UP000828941"/>
    </source>
</evidence>
<name>A0ACB9PR38_BAUVA</name>
<protein>
    <submittedName>
        <fullName evidence="1">Uncharacterized protein</fullName>
    </submittedName>
</protein>
<accession>A0ACB9PR38</accession>
<reference evidence="1 2" key="1">
    <citation type="journal article" date="2022" name="DNA Res.">
        <title>Chromosomal-level genome assembly of the orchid tree Bauhinia variegata (Leguminosae; Cercidoideae) supports the allotetraploid origin hypothesis of Bauhinia.</title>
        <authorList>
            <person name="Zhong Y."/>
            <person name="Chen Y."/>
            <person name="Zheng D."/>
            <person name="Pang J."/>
            <person name="Liu Y."/>
            <person name="Luo S."/>
            <person name="Meng S."/>
            <person name="Qian L."/>
            <person name="Wei D."/>
            <person name="Dai S."/>
            <person name="Zhou R."/>
        </authorList>
    </citation>
    <scope>NUCLEOTIDE SEQUENCE [LARGE SCALE GENOMIC DNA]</scope>
    <source>
        <strain evidence="1">BV-YZ2020</strain>
    </source>
</reference>
<gene>
    <name evidence="1" type="ORF">L6164_004738</name>
</gene>
<proteinExistence type="predicted"/>
<keyword evidence="2" id="KW-1185">Reference proteome</keyword>
<organism evidence="1 2">
    <name type="scientific">Bauhinia variegata</name>
    <name type="common">Purple orchid tree</name>
    <name type="synonym">Phanera variegata</name>
    <dbReference type="NCBI Taxonomy" id="167791"/>
    <lineage>
        <taxon>Eukaryota</taxon>
        <taxon>Viridiplantae</taxon>
        <taxon>Streptophyta</taxon>
        <taxon>Embryophyta</taxon>
        <taxon>Tracheophyta</taxon>
        <taxon>Spermatophyta</taxon>
        <taxon>Magnoliopsida</taxon>
        <taxon>eudicotyledons</taxon>
        <taxon>Gunneridae</taxon>
        <taxon>Pentapetalae</taxon>
        <taxon>rosids</taxon>
        <taxon>fabids</taxon>
        <taxon>Fabales</taxon>
        <taxon>Fabaceae</taxon>
        <taxon>Cercidoideae</taxon>
        <taxon>Cercideae</taxon>
        <taxon>Bauhiniinae</taxon>
        <taxon>Bauhinia</taxon>
    </lineage>
</organism>
<dbReference type="Proteomes" id="UP000828941">
    <property type="component" value="Chromosome 3"/>
</dbReference>
<comment type="caution">
    <text evidence="1">The sequence shown here is derived from an EMBL/GenBank/DDBJ whole genome shotgun (WGS) entry which is preliminary data.</text>
</comment>